<keyword evidence="1" id="KW-0472">Membrane</keyword>
<keyword evidence="1" id="KW-0812">Transmembrane</keyword>
<dbReference type="Proteomes" id="UP000569914">
    <property type="component" value="Unassembled WGS sequence"/>
</dbReference>
<dbReference type="RefSeq" id="WP_179751164.1">
    <property type="nucleotide sequence ID" value="NZ_JACCBU010000001.1"/>
</dbReference>
<dbReference type="AlphaFoldDB" id="A0A7Y9I7G9"/>
<sequence>MPGLMIVTLAMTLCAIALLVVTIVVFVRTRQFLSVAVRVPGRIVGAESRLSRDRDSGRRRRLYSPIFTFLGPDGQEHRLTSTWRTSSPPALGDVTVLVPPADPGRARIDTFSSRWARTIILGCVTVPFAVVAAVLIAVSAAG</sequence>
<gene>
    <name evidence="3" type="ORF">BKA15_002508</name>
</gene>
<name>A0A7Y9I7G9_9ACTN</name>
<keyword evidence="1" id="KW-1133">Transmembrane helix</keyword>
<evidence type="ECO:0000313" key="4">
    <source>
        <dbReference type="Proteomes" id="UP000569914"/>
    </source>
</evidence>
<reference evidence="3 4" key="1">
    <citation type="submission" date="2020-07" db="EMBL/GenBank/DDBJ databases">
        <title>Sequencing the genomes of 1000 actinobacteria strains.</title>
        <authorList>
            <person name="Klenk H.-P."/>
        </authorList>
    </citation>
    <scope>NUCLEOTIDE SEQUENCE [LARGE SCALE GENOMIC DNA]</scope>
    <source>
        <strain evidence="3 4">DSM 22083</strain>
    </source>
</reference>
<keyword evidence="4" id="KW-1185">Reference proteome</keyword>
<feature type="transmembrane region" description="Helical" evidence="1">
    <location>
        <begin position="115"/>
        <end position="141"/>
    </location>
</feature>
<feature type="domain" description="DUF3592" evidence="2">
    <location>
        <begin position="39"/>
        <end position="112"/>
    </location>
</feature>
<proteinExistence type="predicted"/>
<dbReference type="Pfam" id="PF12158">
    <property type="entry name" value="DUF3592"/>
    <property type="match status" value="1"/>
</dbReference>
<accession>A0A7Y9I7G9</accession>
<dbReference type="EMBL" id="JACCBU010000001">
    <property type="protein sequence ID" value="NYE71179.1"/>
    <property type="molecule type" value="Genomic_DNA"/>
</dbReference>
<comment type="caution">
    <text evidence="3">The sequence shown here is derived from an EMBL/GenBank/DDBJ whole genome shotgun (WGS) entry which is preliminary data.</text>
</comment>
<organism evidence="3 4">
    <name type="scientific">Microlunatus parietis</name>
    <dbReference type="NCBI Taxonomy" id="682979"/>
    <lineage>
        <taxon>Bacteria</taxon>
        <taxon>Bacillati</taxon>
        <taxon>Actinomycetota</taxon>
        <taxon>Actinomycetes</taxon>
        <taxon>Propionibacteriales</taxon>
        <taxon>Propionibacteriaceae</taxon>
        <taxon>Microlunatus</taxon>
    </lineage>
</organism>
<evidence type="ECO:0000259" key="2">
    <source>
        <dbReference type="Pfam" id="PF12158"/>
    </source>
</evidence>
<evidence type="ECO:0000313" key="3">
    <source>
        <dbReference type="EMBL" id="NYE71179.1"/>
    </source>
</evidence>
<dbReference type="InterPro" id="IPR021994">
    <property type="entry name" value="DUF3592"/>
</dbReference>
<evidence type="ECO:0000256" key="1">
    <source>
        <dbReference type="SAM" id="Phobius"/>
    </source>
</evidence>
<feature type="transmembrane region" description="Helical" evidence="1">
    <location>
        <begin position="6"/>
        <end position="27"/>
    </location>
</feature>
<protein>
    <recommendedName>
        <fullName evidence="2">DUF3592 domain-containing protein</fullName>
    </recommendedName>
</protein>